<sequence>MPLQMLSLGGYAGYKYLVVAAAVSVWWLGMALRGYKVADDRIWARKLFGFSIIAITALSVMMSVDFMVPDSHTLLAAVW</sequence>
<proteinExistence type="predicted"/>
<gene>
    <name evidence="2" type="ORF">SFK227_0364</name>
</gene>
<keyword evidence="1" id="KW-0812">Transmembrane</keyword>
<feature type="transmembrane region" description="Helical" evidence="1">
    <location>
        <begin position="12"/>
        <end position="35"/>
    </location>
</feature>
<reference evidence="2 3" key="1">
    <citation type="submission" date="2011-04" db="EMBL/GenBank/DDBJ databases">
        <authorList>
            <person name="Rasko D."/>
            <person name="Redman J."/>
            <person name="Daugherty S.C."/>
            <person name="Tallon L."/>
            <person name="Sadzewicz L."/>
            <person name="Jones K."/>
            <person name="Santana-Cruz I."/>
            <person name="Liu X."/>
        </authorList>
    </citation>
    <scope>NUCLEOTIDE SEQUENCE [LARGE SCALE GENOMIC DNA]</scope>
    <source>
        <strain evidence="2 3">K-227</strain>
    </source>
</reference>
<keyword evidence="1" id="KW-0472">Membrane</keyword>
<feature type="transmembrane region" description="Helical" evidence="1">
    <location>
        <begin position="47"/>
        <end position="68"/>
    </location>
</feature>
<organism evidence="2 3">
    <name type="scientific">Shigella flexneri K-227</name>
    <dbReference type="NCBI Taxonomy" id="766147"/>
    <lineage>
        <taxon>Bacteria</taxon>
        <taxon>Pseudomonadati</taxon>
        <taxon>Pseudomonadota</taxon>
        <taxon>Gammaproteobacteria</taxon>
        <taxon>Enterobacterales</taxon>
        <taxon>Enterobacteriaceae</taxon>
        <taxon>Shigella</taxon>
    </lineage>
</organism>
<dbReference type="PATRIC" id="fig|766147.3.peg.346"/>
<dbReference type="GO" id="GO:0016740">
    <property type="term" value="F:transferase activity"/>
    <property type="evidence" value="ECO:0007669"/>
    <property type="project" value="UniProtKB-KW"/>
</dbReference>
<keyword evidence="2" id="KW-0808">Transferase</keyword>
<dbReference type="Proteomes" id="UP000004520">
    <property type="component" value="Unassembled WGS sequence"/>
</dbReference>
<name>F5NQI7_SHIFL</name>
<comment type="caution">
    <text evidence="2">The sequence shown here is derived from an EMBL/GenBank/DDBJ whole genome shotgun (WGS) entry which is preliminary data.</text>
</comment>
<dbReference type="AlphaFoldDB" id="F5NQI7"/>
<evidence type="ECO:0000256" key="1">
    <source>
        <dbReference type="SAM" id="Phobius"/>
    </source>
</evidence>
<evidence type="ECO:0000313" key="3">
    <source>
        <dbReference type="Proteomes" id="UP000004520"/>
    </source>
</evidence>
<accession>F5NQI7</accession>
<keyword evidence="1" id="KW-1133">Transmembrane helix</keyword>
<dbReference type="EMBL" id="AFGY01000003">
    <property type="protein sequence ID" value="EGK40633.1"/>
    <property type="molecule type" value="Genomic_DNA"/>
</dbReference>
<evidence type="ECO:0000313" key="2">
    <source>
        <dbReference type="EMBL" id="EGK40633.1"/>
    </source>
</evidence>
<protein>
    <submittedName>
        <fullName evidence="2">Protoheme IX farnesyltransferase domain protein</fullName>
        <ecNumber evidence="2">2.5.1.-</ecNumber>
    </submittedName>
</protein>
<dbReference type="EC" id="2.5.1.-" evidence="2"/>